<gene>
    <name evidence="3" type="ORF">BDP27DRAFT_458650</name>
</gene>
<accession>A0A9P5PT10</accession>
<feature type="transmembrane region" description="Helical" evidence="2">
    <location>
        <begin position="211"/>
        <end position="232"/>
    </location>
</feature>
<feature type="transmembrane region" description="Helical" evidence="2">
    <location>
        <begin position="38"/>
        <end position="61"/>
    </location>
</feature>
<feature type="transmembrane region" description="Helical" evidence="2">
    <location>
        <begin position="124"/>
        <end position="145"/>
    </location>
</feature>
<dbReference type="AlphaFoldDB" id="A0A9P5PT10"/>
<name>A0A9P5PT10_9AGAR</name>
<evidence type="ECO:0000256" key="1">
    <source>
        <dbReference type="SAM" id="MobiDB-lite"/>
    </source>
</evidence>
<evidence type="ECO:0000313" key="4">
    <source>
        <dbReference type="Proteomes" id="UP000772434"/>
    </source>
</evidence>
<keyword evidence="4" id="KW-1185">Reference proteome</keyword>
<reference evidence="3" key="1">
    <citation type="submission" date="2020-11" db="EMBL/GenBank/DDBJ databases">
        <authorList>
            <consortium name="DOE Joint Genome Institute"/>
            <person name="Ahrendt S."/>
            <person name="Riley R."/>
            <person name="Andreopoulos W."/>
            <person name="Labutti K."/>
            <person name="Pangilinan J."/>
            <person name="Ruiz-Duenas F.J."/>
            <person name="Barrasa J.M."/>
            <person name="Sanchez-Garcia M."/>
            <person name="Camarero S."/>
            <person name="Miyauchi S."/>
            <person name="Serrano A."/>
            <person name="Linde D."/>
            <person name="Babiker R."/>
            <person name="Drula E."/>
            <person name="Ayuso-Fernandez I."/>
            <person name="Pacheco R."/>
            <person name="Padilla G."/>
            <person name="Ferreira P."/>
            <person name="Barriuso J."/>
            <person name="Kellner H."/>
            <person name="Castanera R."/>
            <person name="Alfaro M."/>
            <person name="Ramirez L."/>
            <person name="Pisabarro A.G."/>
            <person name="Kuo A."/>
            <person name="Tritt A."/>
            <person name="Lipzen A."/>
            <person name="He G."/>
            <person name="Yan M."/>
            <person name="Ng V."/>
            <person name="Cullen D."/>
            <person name="Martin F."/>
            <person name="Rosso M.-N."/>
            <person name="Henrissat B."/>
            <person name="Hibbett D."/>
            <person name="Martinez A.T."/>
            <person name="Grigoriev I.V."/>
        </authorList>
    </citation>
    <scope>NUCLEOTIDE SEQUENCE</scope>
    <source>
        <strain evidence="3">AH 40177</strain>
    </source>
</reference>
<organism evidence="3 4">
    <name type="scientific">Rhodocollybia butyracea</name>
    <dbReference type="NCBI Taxonomy" id="206335"/>
    <lineage>
        <taxon>Eukaryota</taxon>
        <taxon>Fungi</taxon>
        <taxon>Dikarya</taxon>
        <taxon>Basidiomycota</taxon>
        <taxon>Agaricomycotina</taxon>
        <taxon>Agaricomycetes</taxon>
        <taxon>Agaricomycetidae</taxon>
        <taxon>Agaricales</taxon>
        <taxon>Marasmiineae</taxon>
        <taxon>Omphalotaceae</taxon>
        <taxon>Rhodocollybia</taxon>
    </lineage>
</organism>
<keyword evidence="2" id="KW-0472">Membrane</keyword>
<feature type="compositionally biased region" description="Polar residues" evidence="1">
    <location>
        <begin position="288"/>
        <end position="298"/>
    </location>
</feature>
<proteinExistence type="predicted"/>
<keyword evidence="2" id="KW-0812">Transmembrane</keyword>
<dbReference type="PROSITE" id="PS51257">
    <property type="entry name" value="PROKAR_LIPOPROTEIN"/>
    <property type="match status" value="1"/>
</dbReference>
<feature type="transmembrane region" description="Helical" evidence="2">
    <location>
        <begin position="6"/>
        <end position="26"/>
    </location>
</feature>
<dbReference type="EMBL" id="JADNRY010000029">
    <property type="protein sequence ID" value="KAF9071789.1"/>
    <property type="molecule type" value="Genomic_DNA"/>
</dbReference>
<keyword evidence="2" id="KW-1133">Transmembrane helix</keyword>
<dbReference type="Proteomes" id="UP000772434">
    <property type="component" value="Unassembled WGS sequence"/>
</dbReference>
<feature type="transmembrane region" description="Helical" evidence="2">
    <location>
        <begin position="244"/>
        <end position="262"/>
    </location>
</feature>
<protein>
    <submittedName>
        <fullName evidence="3">Uncharacterized protein</fullName>
    </submittedName>
</protein>
<evidence type="ECO:0000313" key="3">
    <source>
        <dbReference type="EMBL" id="KAF9071789.1"/>
    </source>
</evidence>
<evidence type="ECO:0000256" key="2">
    <source>
        <dbReference type="SAM" id="Phobius"/>
    </source>
</evidence>
<feature type="transmembrane region" description="Helical" evidence="2">
    <location>
        <begin position="170"/>
        <end position="190"/>
    </location>
</feature>
<comment type="caution">
    <text evidence="3">The sequence shown here is derived from an EMBL/GenBank/DDBJ whole genome shotgun (WGS) entry which is preliminary data.</text>
</comment>
<feature type="region of interest" description="Disordered" evidence="1">
    <location>
        <begin position="283"/>
        <end position="310"/>
    </location>
</feature>
<dbReference type="OrthoDB" id="2988301at2759"/>
<sequence length="374" mass="41597">MQADLKAFIILELLGVLFFAVVIFTACLSPQVKRYATWYSFCVSWIMSGLSYSLTLVVNAYSGPGGYSDSVSAEAQRACLSQAALIYASPALTGFTSLAMCLHVCLFVHAALNVPMTQVKTSITTLLVVGPYIVWITMFVVLFLLGQTHPQAVQLSPTGFYCHLKLPEPVTVSSSITIIATIGVTITETWMAIKVHQNRGHLTQTSHPMAFVVRVFLFGFVDLFTLAVGLLFLQPQPTRRDDVANCFLMSLVPMLVLVIFGSQKDIIQVWMFWKKPTVKAEDLLPDRNTPSNNDSETLGQFRRPPGHWRSSSQSYVESFRNSTQSSSTIRPSYPISETFANSRPISDSVYHYHWVEPPLNVEMEKGVIPIDNPV</sequence>
<feature type="transmembrane region" description="Helical" evidence="2">
    <location>
        <begin position="91"/>
        <end position="112"/>
    </location>
</feature>